<evidence type="ECO:0000313" key="1">
    <source>
        <dbReference type="EMBL" id="MFC6662884.1"/>
    </source>
</evidence>
<accession>A0ABW1ZT02</accession>
<gene>
    <name evidence="1" type="ORF">ACFP90_22845</name>
</gene>
<proteinExistence type="predicted"/>
<keyword evidence="2" id="KW-1185">Reference proteome</keyword>
<evidence type="ECO:0008006" key="3">
    <source>
        <dbReference type="Google" id="ProtNLM"/>
    </source>
</evidence>
<sequence length="135" mass="14875">MTNPTNTTVTYRSLPAALDRLSELVPDRVQRGPDGFSVCVFWRTGPVGQTKNWYALGSGEASTLSPDRIGLLEGALRQECEARDRYWECGAARALVGDWDRLQWTVSLNDLYAAGLPSLPVYAFALALIRALEAQ</sequence>
<dbReference type="Proteomes" id="UP001596317">
    <property type="component" value="Unassembled WGS sequence"/>
</dbReference>
<dbReference type="EMBL" id="JBHSWB010000002">
    <property type="protein sequence ID" value="MFC6662884.1"/>
    <property type="molecule type" value="Genomic_DNA"/>
</dbReference>
<comment type="caution">
    <text evidence="1">The sequence shown here is derived from an EMBL/GenBank/DDBJ whole genome shotgun (WGS) entry which is preliminary data.</text>
</comment>
<name>A0ABW1ZT02_9DEIO</name>
<protein>
    <recommendedName>
        <fullName evidence="3">DUF3293 domain-containing protein</fullName>
    </recommendedName>
</protein>
<dbReference type="RefSeq" id="WP_380058800.1">
    <property type="nucleotide sequence ID" value="NZ_JBHSWB010000002.1"/>
</dbReference>
<evidence type="ECO:0000313" key="2">
    <source>
        <dbReference type="Proteomes" id="UP001596317"/>
    </source>
</evidence>
<reference evidence="2" key="1">
    <citation type="journal article" date="2019" name="Int. J. Syst. Evol. Microbiol.">
        <title>The Global Catalogue of Microorganisms (GCM) 10K type strain sequencing project: providing services to taxonomists for standard genome sequencing and annotation.</title>
        <authorList>
            <consortium name="The Broad Institute Genomics Platform"/>
            <consortium name="The Broad Institute Genome Sequencing Center for Infectious Disease"/>
            <person name="Wu L."/>
            <person name="Ma J."/>
        </authorList>
    </citation>
    <scope>NUCLEOTIDE SEQUENCE [LARGE SCALE GENOMIC DNA]</scope>
    <source>
        <strain evidence="2">CCUG 63830</strain>
    </source>
</reference>
<organism evidence="1 2">
    <name type="scientific">Deinococcus multiflagellatus</name>
    <dbReference type="NCBI Taxonomy" id="1656887"/>
    <lineage>
        <taxon>Bacteria</taxon>
        <taxon>Thermotogati</taxon>
        <taxon>Deinococcota</taxon>
        <taxon>Deinococci</taxon>
        <taxon>Deinococcales</taxon>
        <taxon>Deinococcaceae</taxon>
        <taxon>Deinococcus</taxon>
    </lineage>
</organism>